<feature type="domain" description="Ribosomal RNA adenine methylase transferase N-terminal" evidence="9">
    <location>
        <begin position="20"/>
        <end position="189"/>
    </location>
</feature>
<reference evidence="10 11" key="1">
    <citation type="journal article" date="2018" name="Parasitology">
        <title>The reduced genome of Candidatus Kinetoplastibacterium sorsogonicusi, the endosymbiont of Kentomonas sorsogonicus (Trypanosomatidae): loss of the haem-synthesis pathway.</title>
        <authorList>
            <person name="Silva F.M."/>
            <person name="Kostygov A.Y."/>
            <person name="Spodareva V.V."/>
            <person name="Butenko A."/>
            <person name="Tossou R."/>
            <person name="Lukes J."/>
            <person name="Yurchenko V."/>
            <person name="Alves J.M.P."/>
        </authorList>
    </citation>
    <scope>NUCLEOTIDE SEQUENCE [LARGE SCALE GENOMIC DNA]</scope>
    <source>
        <strain evidence="10 11">MF-08</strain>
    </source>
</reference>
<keyword evidence="2 7" id="KW-0698">rRNA processing</keyword>
<dbReference type="InterPro" id="IPR011530">
    <property type="entry name" value="rRNA_adenine_dimethylase"/>
</dbReference>
<sequence length="260" mass="30274">MDLYKAKKKFGQNFLIDDIIINDIINNFNHKKDDKVIEIGPGLSAITDPLIQTLDKLIAIEIDKDLVYFLQNKYKNYGNFCILEKNVLELDFTKFGSKLRLIGNLPYNITSKLLLKLIKYSDQVIDQHFMLQKEVADRITSLNNNSNYGRLSVILQLHYRITKLFDISPNSFNPKPKVTSSFIRMVPLSKNKNKIIDYNMFEDVIKKAFLQKRKMLRHSIGLWSKIIPWEEIGIKPTDRAENLSVEDFIKLSNAITLKNF</sequence>
<dbReference type="InterPro" id="IPR029063">
    <property type="entry name" value="SAM-dependent_MTases_sf"/>
</dbReference>
<keyword evidence="4 7" id="KW-0808">Transferase</keyword>
<gene>
    <name evidence="7 10" type="primary">rsmA</name>
    <name evidence="7" type="synonym">ksgA</name>
    <name evidence="10" type="ORF">CKSOR_00110</name>
</gene>
<evidence type="ECO:0000256" key="7">
    <source>
        <dbReference type="HAMAP-Rule" id="MF_00607"/>
    </source>
</evidence>
<name>A0A3Q8ETG8_9PROT</name>
<evidence type="ECO:0000256" key="4">
    <source>
        <dbReference type="ARBA" id="ARBA00022679"/>
    </source>
</evidence>
<dbReference type="SUPFAM" id="SSF53335">
    <property type="entry name" value="S-adenosyl-L-methionine-dependent methyltransferases"/>
    <property type="match status" value="1"/>
</dbReference>
<feature type="binding site" evidence="7 8">
    <location>
        <position position="13"/>
    </location>
    <ligand>
        <name>S-adenosyl-L-methionine</name>
        <dbReference type="ChEBI" id="CHEBI:59789"/>
    </ligand>
</feature>
<evidence type="ECO:0000313" key="11">
    <source>
        <dbReference type="Proteomes" id="UP000266796"/>
    </source>
</evidence>
<dbReference type="PANTHER" id="PTHR11727">
    <property type="entry name" value="DIMETHYLADENOSINE TRANSFERASE"/>
    <property type="match status" value="1"/>
</dbReference>
<keyword evidence="1 7" id="KW-0963">Cytoplasm</keyword>
<accession>A0A3Q8ETG8</accession>
<comment type="catalytic activity">
    <reaction evidence="7">
        <text>adenosine(1518)/adenosine(1519) in 16S rRNA + 4 S-adenosyl-L-methionine = N(6)-dimethyladenosine(1518)/N(6)-dimethyladenosine(1519) in 16S rRNA + 4 S-adenosyl-L-homocysteine + 4 H(+)</text>
        <dbReference type="Rhea" id="RHEA:19609"/>
        <dbReference type="Rhea" id="RHEA-COMP:10232"/>
        <dbReference type="Rhea" id="RHEA-COMP:10233"/>
        <dbReference type="ChEBI" id="CHEBI:15378"/>
        <dbReference type="ChEBI" id="CHEBI:57856"/>
        <dbReference type="ChEBI" id="CHEBI:59789"/>
        <dbReference type="ChEBI" id="CHEBI:74411"/>
        <dbReference type="ChEBI" id="CHEBI:74493"/>
        <dbReference type="EC" id="2.1.1.182"/>
    </reaction>
</comment>
<evidence type="ECO:0000313" key="10">
    <source>
        <dbReference type="EMBL" id="AWD32250.1"/>
    </source>
</evidence>
<feature type="binding site" evidence="7 8">
    <location>
        <position position="61"/>
    </location>
    <ligand>
        <name>S-adenosyl-L-methionine</name>
        <dbReference type="ChEBI" id="CHEBI:59789"/>
    </ligand>
</feature>
<dbReference type="InterPro" id="IPR020598">
    <property type="entry name" value="rRNA_Ade_methylase_Trfase_N"/>
</dbReference>
<evidence type="ECO:0000256" key="5">
    <source>
        <dbReference type="ARBA" id="ARBA00022691"/>
    </source>
</evidence>
<dbReference type="AlphaFoldDB" id="A0A3Q8ETG8"/>
<comment type="caution">
    <text evidence="7 8">Lacks conserved residue(s) required for the propagation of feature annotation.</text>
</comment>
<comment type="subcellular location">
    <subcellularLocation>
        <location evidence="7">Cytoplasm</location>
    </subcellularLocation>
</comment>
<proteinExistence type="inferred from homology"/>
<evidence type="ECO:0000256" key="1">
    <source>
        <dbReference type="ARBA" id="ARBA00022490"/>
    </source>
</evidence>
<comment type="similarity">
    <text evidence="7">Belongs to the class I-like SAM-binding methyltransferase superfamily. rRNA adenine N(6)-methyltransferase family. RsmA subfamily.</text>
</comment>
<evidence type="ECO:0000256" key="2">
    <source>
        <dbReference type="ARBA" id="ARBA00022552"/>
    </source>
</evidence>
<protein>
    <recommendedName>
        <fullName evidence="7">Ribosomal RNA small subunit methyltransferase A</fullName>
        <ecNumber evidence="7">2.1.1.182</ecNumber>
    </recommendedName>
    <alternativeName>
        <fullName evidence="7">16S rRNA (adenine(1518)-N(6)/adenine(1519)-N(6))-dimethyltransferase</fullName>
    </alternativeName>
    <alternativeName>
        <fullName evidence="7">16S rRNA dimethyladenosine transferase</fullName>
    </alternativeName>
    <alternativeName>
        <fullName evidence="7">16S rRNA dimethylase</fullName>
    </alternativeName>
    <alternativeName>
        <fullName evidence="7">S-adenosylmethionine-6-N', N'-adenosyl(rRNA) dimethyltransferase</fullName>
    </alternativeName>
</protein>
<evidence type="ECO:0000259" key="9">
    <source>
        <dbReference type="SMART" id="SM00650"/>
    </source>
</evidence>
<feature type="binding site" evidence="7 8">
    <location>
        <position position="40"/>
    </location>
    <ligand>
        <name>S-adenosyl-L-methionine</name>
        <dbReference type="ChEBI" id="CHEBI:59789"/>
    </ligand>
</feature>
<keyword evidence="6 7" id="KW-0694">RNA-binding</keyword>
<keyword evidence="3 7" id="KW-0489">Methyltransferase</keyword>
<dbReference type="Gene3D" id="3.40.50.150">
    <property type="entry name" value="Vaccinia Virus protein VP39"/>
    <property type="match status" value="1"/>
</dbReference>
<dbReference type="GO" id="GO:0052908">
    <property type="term" value="F:16S rRNA (adenine(1518)-N(6)/adenine(1519)-N(6))-dimethyltransferase activity"/>
    <property type="evidence" value="ECO:0007669"/>
    <property type="project" value="UniProtKB-EC"/>
</dbReference>
<dbReference type="InterPro" id="IPR020596">
    <property type="entry name" value="rRNA_Ade_Mease_Trfase_CS"/>
</dbReference>
<evidence type="ECO:0000256" key="8">
    <source>
        <dbReference type="PROSITE-ProRule" id="PRU01026"/>
    </source>
</evidence>
<evidence type="ECO:0000256" key="6">
    <source>
        <dbReference type="ARBA" id="ARBA00022884"/>
    </source>
</evidence>
<dbReference type="Proteomes" id="UP000266796">
    <property type="component" value="Chromosome"/>
</dbReference>
<dbReference type="EMBL" id="CP025628">
    <property type="protein sequence ID" value="AWD32250.1"/>
    <property type="molecule type" value="Genomic_DNA"/>
</dbReference>
<dbReference type="GO" id="GO:0005829">
    <property type="term" value="C:cytosol"/>
    <property type="evidence" value="ECO:0007669"/>
    <property type="project" value="TreeGrafter"/>
</dbReference>
<dbReference type="PROSITE" id="PS01131">
    <property type="entry name" value="RRNA_A_DIMETH"/>
    <property type="match status" value="1"/>
</dbReference>
<dbReference type="GO" id="GO:0003723">
    <property type="term" value="F:RNA binding"/>
    <property type="evidence" value="ECO:0007669"/>
    <property type="project" value="UniProtKB-UniRule"/>
</dbReference>
<dbReference type="NCBIfam" id="TIGR00755">
    <property type="entry name" value="ksgA"/>
    <property type="match status" value="1"/>
</dbReference>
<comment type="function">
    <text evidence="7">Specifically dimethylates two adjacent adenosines (A1518 and A1519) in the loop of a conserved hairpin near the 3'-end of 16S rRNA in the 30S particle. May play a critical role in biogenesis of 30S subunits.</text>
</comment>
<dbReference type="HAMAP" id="MF_00607">
    <property type="entry name" value="16SrRNA_methyltr_A"/>
    <property type="match status" value="1"/>
</dbReference>
<feature type="binding site" evidence="7 8">
    <location>
        <position position="15"/>
    </location>
    <ligand>
        <name>S-adenosyl-L-methionine</name>
        <dbReference type="ChEBI" id="CHEBI:59789"/>
    </ligand>
</feature>
<organism evidence="10 11">
    <name type="scientific">Candidatus Kinetoplastidibacterium kentomonadis</name>
    <dbReference type="NCBI Taxonomy" id="1576550"/>
    <lineage>
        <taxon>Bacteria</taxon>
        <taxon>Pseudomonadati</taxon>
        <taxon>Pseudomonadota</taxon>
        <taxon>Betaproteobacteria</taxon>
        <taxon>Candidatus Kinetoplastidibacterium</taxon>
    </lineage>
</organism>
<dbReference type="KEGG" id="kso:CKSOR_00110"/>
<dbReference type="PROSITE" id="PS51689">
    <property type="entry name" value="SAM_RNA_A_N6_MT"/>
    <property type="match status" value="1"/>
</dbReference>
<dbReference type="RefSeq" id="WP_108673672.1">
    <property type="nucleotide sequence ID" value="NZ_CP025628.1"/>
</dbReference>
<evidence type="ECO:0000256" key="3">
    <source>
        <dbReference type="ARBA" id="ARBA00022603"/>
    </source>
</evidence>
<keyword evidence="5 7" id="KW-0949">S-adenosyl-L-methionine</keyword>
<keyword evidence="11" id="KW-1185">Reference proteome</keyword>
<dbReference type="Gene3D" id="1.10.8.100">
    <property type="entry name" value="Ribosomal RNA adenine dimethylase-like, domain 2"/>
    <property type="match status" value="1"/>
</dbReference>
<dbReference type="FunFam" id="1.10.8.100:FF:000001">
    <property type="entry name" value="Ribosomal RNA small subunit methyltransferase A"/>
    <property type="match status" value="1"/>
</dbReference>
<dbReference type="PANTHER" id="PTHR11727:SF7">
    <property type="entry name" value="DIMETHYLADENOSINE TRANSFERASE-RELATED"/>
    <property type="match status" value="1"/>
</dbReference>
<dbReference type="Pfam" id="PF00398">
    <property type="entry name" value="RrnaAD"/>
    <property type="match status" value="1"/>
</dbReference>
<feature type="binding site" evidence="7 8">
    <location>
        <position position="104"/>
    </location>
    <ligand>
        <name>S-adenosyl-L-methionine</name>
        <dbReference type="ChEBI" id="CHEBI:59789"/>
    </ligand>
</feature>
<dbReference type="InterPro" id="IPR023165">
    <property type="entry name" value="rRNA_Ade_diMease-like_C"/>
</dbReference>
<dbReference type="OrthoDB" id="9814755at2"/>
<dbReference type="EC" id="2.1.1.182" evidence="7"/>
<dbReference type="SMART" id="SM00650">
    <property type="entry name" value="rADc"/>
    <property type="match status" value="1"/>
</dbReference>
<dbReference type="InterPro" id="IPR001737">
    <property type="entry name" value="KsgA/Erm"/>
</dbReference>